<evidence type="ECO:0000313" key="4">
    <source>
        <dbReference type="Proteomes" id="UP000192277"/>
    </source>
</evidence>
<evidence type="ECO:0000256" key="1">
    <source>
        <dbReference type="ARBA" id="ARBA00008455"/>
    </source>
</evidence>
<dbReference type="EMBL" id="LWBO01000002">
    <property type="protein sequence ID" value="OQP54135.1"/>
    <property type="molecule type" value="Genomic_DNA"/>
</dbReference>
<protein>
    <submittedName>
        <fullName evidence="3">Peptidase C1</fullName>
    </submittedName>
</protein>
<dbReference type="PRINTS" id="PR00705">
    <property type="entry name" value="PAPAIN"/>
</dbReference>
<dbReference type="InterPro" id="IPR000668">
    <property type="entry name" value="Peptidase_C1A_C"/>
</dbReference>
<dbReference type="Proteomes" id="UP000192277">
    <property type="component" value="Unassembled WGS sequence"/>
</dbReference>
<dbReference type="RefSeq" id="WP_014216539.1">
    <property type="nucleotide sequence ID" value="NZ_LWBO01000002.1"/>
</dbReference>
<dbReference type="InterPro" id="IPR039417">
    <property type="entry name" value="Peptidase_C1A_papain-like"/>
</dbReference>
<comment type="caution">
    <text evidence="3">The sequence shown here is derived from an EMBL/GenBank/DDBJ whole genome shotgun (WGS) entry which is preliminary data.</text>
</comment>
<dbReference type="Gene3D" id="3.90.70.10">
    <property type="entry name" value="Cysteine proteinases"/>
    <property type="match status" value="1"/>
</dbReference>
<sequence length="370" mass="41169">MNKSEELNALRSNLLQNDSTWNAGTNMIFELSREEQEKRLGYIPGPGEPSLQEQEAMAQANLLNFNVRKSAYGNEFGAPASFDWRNKGGQNFMTPIKDQGSCGSCVAFGTIASVESRIKILKNNPAYVVDHSEAHLFYCLARAENRNCNNGWWPDRALENYKTTGVTDEACYPYTAGDQNCTGRCADWQNRVTKVAAYSNKTNIAAIKEWLSTNGPMIACFSVYSDFFAYQNGIYRKTANAELRGGHCVSCVGYNDAQQFWICKNSWGPNFGEGGYFRIGYGECGIDSSMFGVDAIVDTAWLSNIQVRGLWNNKSDRNAYAYLGNEGWKRISPSNDVNHYMLLNDLASAKSAGRNITAHVENGIITEVYA</sequence>
<dbReference type="InterPro" id="IPR038765">
    <property type="entry name" value="Papain-like_cys_pep_sf"/>
</dbReference>
<keyword evidence="4" id="KW-1185">Reference proteome</keyword>
<dbReference type="PROSITE" id="PS00640">
    <property type="entry name" value="THIOL_PROTEASE_ASN"/>
    <property type="match status" value="1"/>
</dbReference>
<comment type="similarity">
    <text evidence="1">Belongs to the peptidase C1 family.</text>
</comment>
<dbReference type="PANTHER" id="PTHR12411">
    <property type="entry name" value="CYSTEINE PROTEASE FAMILY C1-RELATED"/>
    <property type="match status" value="1"/>
</dbReference>
<feature type="domain" description="Peptidase C1A papain C-terminal" evidence="2">
    <location>
        <begin position="78"/>
        <end position="294"/>
    </location>
</feature>
<gene>
    <name evidence="3" type="ORF">A4D02_20875</name>
</gene>
<reference evidence="3 4" key="1">
    <citation type="submission" date="2016-04" db="EMBL/GenBank/DDBJ databases">
        <authorList>
            <person name="Chen L."/>
            <person name="Zhuang W."/>
            <person name="Wang G."/>
        </authorList>
    </citation>
    <scope>NUCLEOTIDE SEQUENCE [LARGE SCALE GENOMIC DNA]</scope>
    <source>
        <strain evidence="4">GR20</strain>
    </source>
</reference>
<proteinExistence type="inferred from homology"/>
<dbReference type="InterPro" id="IPR013128">
    <property type="entry name" value="Peptidase_C1A"/>
</dbReference>
<dbReference type="SMART" id="SM00645">
    <property type="entry name" value="Pept_C1"/>
    <property type="match status" value="1"/>
</dbReference>
<organism evidence="3 4">
    <name type="scientific">Niastella koreensis</name>
    <dbReference type="NCBI Taxonomy" id="354356"/>
    <lineage>
        <taxon>Bacteria</taxon>
        <taxon>Pseudomonadati</taxon>
        <taxon>Bacteroidota</taxon>
        <taxon>Chitinophagia</taxon>
        <taxon>Chitinophagales</taxon>
        <taxon>Chitinophagaceae</taxon>
        <taxon>Niastella</taxon>
    </lineage>
</organism>
<dbReference type="SUPFAM" id="SSF54001">
    <property type="entry name" value="Cysteine proteinases"/>
    <property type="match status" value="1"/>
</dbReference>
<dbReference type="InterPro" id="IPR025661">
    <property type="entry name" value="Pept_asp_AS"/>
</dbReference>
<evidence type="ECO:0000313" key="3">
    <source>
        <dbReference type="EMBL" id="OQP54135.1"/>
    </source>
</evidence>
<evidence type="ECO:0000259" key="2">
    <source>
        <dbReference type="SMART" id="SM00645"/>
    </source>
</evidence>
<dbReference type="CDD" id="cd02248">
    <property type="entry name" value="Peptidase_C1A"/>
    <property type="match status" value="1"/>
</dbReference>
<name>A0ABX3P4Q0_9BACT</name>
<accession>A0ABX3P4Q0</accession>
<dbReference type="Pfam" id="PF00112">
    <property type="entry name" value="Peptidase_C1"/>
    <property type="match status" value="1"/>
</dbReference>